<reference evidence="3" key="1">
    <citation type="submission" date="2017-06" db="EMBL/GenBank/DDBJ databases">
        <title>Genome analysis of Fimbriiglobus ruber SP5, the first member of the order Planctomycetales with confirmed chitinolytic capability.</title>
        <authorList>
            <person name="Ravin N.V."/>
            <person name="Rakitin A.L."/>
            <person name="Ivanova A.A."/>
            <person name="Beletsky A.V."/>
            <person name="Kulichevskaya I.S."/>
            <person name="Mardanov A.V."/>
            <person name="Dedysh S.N."/>
        </authorList>
    </citation>
    <scope>NUCLEOTIDE SEQUENCE [LARGE SCALE GENOMIC DNA]</scope>
    <source>
        <strain evidence="3">SP5</strain>
    </source>
</reference>
<evidence type="ECO:0000256" key="1">
    <source>
        <dbReference type="SAM" id="SignalP"/>
    </source>
</evidence>
<dbReference type="RefSeq" id="WP_193619477.1">
    <property type="nucleotide sequence ID" value="NZ_NIDE01000014.1"/>
</dbReference>
<keyword evidence="1" id="KW-0732">Signal</keyword>
<sequence length="275" mass="27425">MLRFMWTAAVIAAGVGFGGRAAAADDETIPLGRFKPGTGGFAGAVESTAAKDNDPSTKGDTELLHGGGGHGGGGHGGGGFHGGGYGGFHGGYGGYGGYRGYGYGGWGGYRGYGWGGYGYRGYGYGGFGYGLGYGLGFGLGYGLYNPWYYGGYGGYGGYGRYGYGGYGGYGGGYGGYGGGYGGYYSSVVSPVGYSAGICSVAGTPASPVSIAPVVAIDLGAAEPGAKVTVPDVRSEPTQLAATPPAKIDPVDDTKEVKISVPVVKKGFKYAAYGVK</sequence>
<accession>A0A225DB73</accession>
<evidence type="ECO:0000313" key="2">
    <source>
        <dbReference type="EMBL" id="OWK38233.1"/>
    </source>
</evidence>
<feature type="chain" id="PRO_5012488600" evidence="1">
    <location>
        <begin position="24"/>
        <end position="275"/>
    </location>
</feature>
<protein>
    <submittedName>
        <fullName evidence="2">RNA-binding protein</fullName>
    </submittedName>
</protein>
<proteinExistence type="predicted"/>
<comment type="caution">
    <text evidence="2">The sequence shown here is derived from an EMBL/GenBank/DDBJ whole genome shotgun (WGS) entry which is preliminary data.</text>
</comment>
<dbReference type="EMBL" id="NIDE01000014">
    <property type="protein sequence ID" value="OWK38233.1"/>
    <property type="molecule type" value="Genomic_DNA"/>
</dbReference>
<evidence type="ECO:0000313" key="3">
    <source>
        <dbReference type="Proteomes" id="UP000214646"/>
    </source>
</evidence>
<keyword evidence="3" id="KW-1185">Reference proteome</keyword>
<name>A0A225DB73_9BACT</name>
<gene>
    <name evidence="2" type="ORF">FRUB_07353</name>
</gene>
<dbReference type="Proteomes" id="UP000214646">
    <property type="component" value="Unassembled WGS sequence"/>
</dbReference>
<feature type="signal peptide" evidence="1">
    <location>
        <begin position="1"/>
        <end position="23"/>
    </location>
</feature>
<dbReference type="AlphaFoldDB" id="A0A225DB73"/>
<organism evidence="2 3">
    <name type="scientific">Fimbriiglobus ruber</name>
    <dbReference type="NCBI Taxonomy" id="1908690"/>
    <lineage>
        <taxon>Bacteria</taxon>
        <taxon>Pseudomonadati</taxon>
        <taxon>Planctomycetota</taxon>
        <taxon>Planctomycetia</taxon>
        <taxon>Gemmatales</taxon>
        <taxon>Gemmataceae</taxon>
        <taxon>Fimbriiglobus</taxon>
    </lineage>
</organism>